<evidence type="ECO:0000313" key="4">
    <source>
        <dbReference type="Proteomes" id="UP000009168"/>
    </source>
</evidence>
<evidence type="ECO:0000313" key="3">
    <source>
        <dbReference type="EMBL" id="EWS72013.1"/>
    </source>
</evidence>
<reference evidence="4" key="1">
    <citation type="journal article" date="2006" name="PLoS Biol.">
        <title>Macronuclear genome sequence of the ciliate Tetrahymena thermophila, a model eukaryote.</title>
        <authorList>
            <person name="Eisen J.A."/>
            <person name="Coyne R.S."/>
            <person name="Wu M."/>
            <person name="Wu D."/>
            <person name="Thiagarajan M."/>
            <person name="Wortman J.R."/>
            <person name="Badger J.H."/>
            <person name="Ren Q."/>
            <person name="Amedeo P."/>
            <person name="Jones K.M."/>
            <person name="Tallon L.J."/>
            <person name="Delcher A.L."/>
            <person name="Salzberg S.L."/>
            <person name="Silva J.C."/>
            <person name="Haas B.J."/>
            <person name="Majoros W.H."/>
            <person name="Farzad M."/>
            <person name="Carlton J.M."/>
            <person name="Smith R.K. Jr."/>
            <person name="Garg J."/>
            <person name="Pearlman R.E."/>
            <person name="Karrer K.M."/>
            <person name="Sun L."/>
            <person name="Manning G."/>
            <person name="Elde N.C."/>
            <person name="Turkewitz A.P."/>
            <person name="Asai D.J."/>
            <person name="Wilkes D.E."/>
            <person name="Wang Y."/>
            <person name="Cai H."/>
            <person name="Collins K."/>
            <person name="Stewart B.A."/>
            <person name="Lee S.R."/>
            <person name="Wilamowska K."/>
            <person name="Weinberg Z."/>
            <person name="Ruzzo W.L."/>
            <person name="Wloga D."/>
            <person name="Gaertig J."/>
            <person name="Frankel J."/>
            <person name="Tsao C.-C."/>
            <person name="Gorovsky M.A."/>
            <person name="Keeling P.J."/>
            <person name="Waller R.F."/>
            <person name="Patron N.J."/>
            <person name="Cherry J.M."/>
            <person name="Stover N.A."/>
            <person name="Krieger C.J."/>
            <person name="del Toro C."/>
            <person name="Ryder H.F."/>
            <person name="Williamson S.C."/>
            <person name="Barbeau R.A."/>
            <person name="Hamilton E.P."/>
            <person name="Orias E."/>
        </authorList>
    </citation>
    <scope>NUCLEOTIDE SEQUENCE [LARGE SCALE GENOMIC DNA]</scope>
    <source>
        <strain evidence="4">SB210</strain>
    </source>
</reference>
<feature type="coiled-coil region" evidence="1">
    <location>
        <begin position="134"/>
        <end position="168"/>
    </location>
</feature>
<keyword evidence="2 3" id="KW-0812">Transmembrane</keyword>
<keyword evidence="2" id="KW-1133">Transmembrane helix</keyword>
<dbReference type="InParanoid" id="W7X6L3"/>
<evidence type="ECO:0000256" key="1">
    <source>
        <dbReference type="SAM" id="Coils"/>
    </source>
</evidence>
<dbReference type="RefSeq" id="XP_012655443.1">
    <property type="nucleotide sequence ID" value="XM_012799989.1"/>
</dbReference>
<dbReference type="AlphaFoldDB" id="W7X6L3"/>
<gene>
    <name evidence="3" type="ORF">TTHERM_001080372</name>
</gene>
<dbReference type="Proteomes" id="UP000009168">
    <property type="component" value="Unassembled WGS sequence"/>
</dbReference>
<keyword evidence="1" id="KW-0175">Coiled coil</keyword>
<dbReference type="EMBL" id="GG662470">
    <property type="protein sequence ID" value="EWS72013.1"/>
    <property type="molecule type" value="Genomic_DNA"/>
</dbReference>
<protein>
    <submittedName>
        <fullName evidence="3">Transmembrane protein, putative</fullName>
    </submittedName>
</protein>
<keyword evidence="4" id="KW-1185">Reference proteome</keyword>
<name>W7X6L3_TETTS</name>
<dbReference type="KEGG" id="tet:TTHERM_001080372"/>
<accession>W7X6L3</accession>
<proteinExistence type="predicted"/>
<evidence type="ECO:0000256" key="2">
    <source>
        <dbReference type="SAM" id="Phobius"/>
    </source>
</evidence>
<feature type="transmembrane region" description="Helical" evidence="2">
    <location>
        <begin position="68"/>
        <end position="89"/>
    </location>
</feature>
<sequence>MQRAEKLSYKQIHIRIDISLIIHSFYLIYLTSKILKDSTSQCSNYKIHSIQQDKSKTLTCNKRDFKFFFIKFIFQEYIIIFKIGFIYNFQFIKMIDIQFTKDEMWLSFKKQQIQITKIKQIIRIKKYKFKINLQQNLEQKNFKYNKNIKQNQQKIKNEINILENIKQKNKLLSLRIKIFKLSFIICKQTQLLSNFHLEISRKRFIYMNI</sequence>
<dbReference type="GeneID" id="24441629"/>
<keyword evidence="2" id="KW-0472">Membrane</keyword>
<organism evidence="3 4">
    <name type="scientific">Tetrahymena thermophila (strain SB210)</name>
    <dbReference type="NCBI Taxonomy" id="312017"/>
    <lineage>
        <taxon>Eukaryota</taxon>
        <taxon>Sar</taxon>
        <taxon>Alveolata</taxon>
        <taxon>Ciliophora</taxon>
        <taxon>Intramacronucleata</taxon>
        <taxon>Oligohymenophorea</taxon>
        <taxon>Hymenostomatida</taxon>
        <taxon>Tetrahymenina</taxon>
        <taxon>Tetrahymenidae</taxon>
        <taxon>Tetrahymena</taxon>
    </lineage>
</organism>